<sequence length="39" mass="4624">MRQRLQNTKKYLGLKNLFKENETKACNLIKFILSLQPLS</sequence>
<organism evidence="1 2">
    <name type="scientific">Hallella bergensis DSM 17361</name>
    <dbReference type="NCBI Taxonomy" id="585502"/>
    <lineage>
        <taxon>Bacteria</taxon>
        <taxon>Pseudomonadati</taxon>
        <taxon>Bacteroidota</taxon>
        <taxon>Bacteroidia</taxon>
        <taxon>Bacteroidales</taxon>
        <taxon>Prevotellaceae</taxon>
        <taxon>Hallella</taxon>
    </lineage>
</organism>
<keyword evidence="2" id="KW-1185">Reference proteome</keyword>
<reference evidence="1 2" key="1">
    <citation type="submission" date="2009-10" db="EMBL/GenBank/DDBJ databases">
        <authorList>
            <person name="Qin X."/>
            <person name="Bachman B."/>
            <person name="Battles P."/>
            <person name="Bell A."/>
            <person name="Bess C."/>
            <person name="Bickham C."/>
            <person name="Chaboub L."/>
            <person name="Chen D."/>
            <person name="Coyle M."/>
            <person name="Deiros D.R."/>
            <person name="Dinh H."/>
            <person name="Forbes L."/>
            <person name="Fowler G."/>
            <person name="Francisco L."/>
            <person name="Fu Q."/>
            <person name="Gubbala S."/>
            <person name="Hale W."/>
            <person name="Han Y."/>
            <person name="Hemphill L."/>
            <person name="Highlander S.K."/>
            <person name="Hirani K."/>
            <person name="Hogues M."/>
            <person name="Jackson L."/>
            <person name="Jakkamsetti A."/>
            <person name="Javaid M."/>
            <person name="Jiang H."/>
            <person name="Korchina V."/>
            <person name="Kovar C."/>
            <person name="Lara F."/>
            <person name="Lee S."/>
            <person name="Mata R."/>
            <person name="Mathew T."/>
            <person name="Moen C."/>
            <person name="Morales K."/>
            <person name="Munidasa M."/>
            <person name="Nazareth L."/>
            <person name="Ngo R."/>
            <person name="Nguyen L."/>
            <person name="Okwuonu G."/>
            <person name="Ongeri F."/>
            <person name="Patil S."/>
            <person name="Petrosino J."/>
            <person name="Pham C."/>
            <person name="Pham P."/>
            <person name="Pu L.-L."/>
            <person name="Puazo M."/>
            <person name="Raj R."/>
            <person name="Reid J."/>
            <person name="Rouhana J."/>
            <person name="Saada N."/>
            <person name="Shang Y."/>
            <person name="Simmons D."/>
            <person name="Thornton R."/>
            <person name="Warren J."/>
            <person name="Weissenberger G."/>
            <person name="Zhang J."/>
            <person name="Zhang L."/>
            <person name="Zhou C."/>
            <person name="Zhu D."/>
            <person name="Muzny D."/>
            <person name="Worley K."/>
            <person name="Gibbs R."/>
        </authorList>
    </citation>
    <scope>NUCLEOTIDE SEQUENCE [LARGE SCALE GENOMIC DNA]</scope>
    <source>
        <strain evidence="1 2">DSM 17361</strain>
    </source>
</reference>
<dbReference type="AlphaFoldDB" id="D1PVJ4"/>
<dbReference type="Proteomes" id="UP000003160">
    <property type="component" value="Unassembled WGS sequence"/>
</dbReference>
<dbReference type="EMBL" id="ACKS01000039">
    <property type="protein sequence ID" value="EFA44564.1"/>
    <property type="molecule type" value="Genomic_DNA"/>
</dbReference>
<dbReference type="HOGENOM" id="CLU_3314508_0_0_10"/>
<protein>
    <submittedName>
        <fullName evidence="1">Uncharacterized protein</fullName>
    </submittedName>
</protein>
<accession>D1PVJ4</accession>
<evidence type="ECO:0000313" key="2">
    <source>
        <dbReference type="Proteomes" id="UP000003160"/>
    </source>
</evidence>
<proteinExistence type="predicted"/>
<evidence type="ECO:0000313" key="1">
    <source>
        <dbReference type="EMBL" id="EFA44564.1"/>
    </source>
</evidence>
<gene>
    <name evidence="1" type="ORF">HMPREF0645_0979</name>
</gene>
<name>D1PVJ4_9BACT</name>
<comment type="caution">
    <text evidence="1">The sequence shown here is derived from an EMBL/GenBank/DDBJ whole genome shotgun (WGS) entry which is preliminary data.</text>
</comment>